<dbReference type="GeneID" id="83003319"/>
<dbReference type="OrthoDB" id="2475196at2"/>
<reference evidence="2 3" key="1">
    <citation type="submission" date="2018-08" db="EMBL/GenBank/DDBJ databases">
        <title>A genome reference for cultivated species of the human gut microbiota.</title>
        <authorList>
            <person name="Zou Y."/>
            <person name="Xue W."/>
            <person name="Luo G."/>
        </authorList>
    </citation>
    <scope>NUCLEOTIDE SEQUENCE [LARGE SCALE GENOMIC DNA]</scope>
    <source>
        <strain evidence="2 3">AM07-24</strain>
    </source>
</reference>
<evidence type="ECO:0000313" key="3">
    <source>
        <dbReference type="Proteomes" id="UP000284841"/>
    </source>
</evidence>
<proteinExistence type="predicted"/>
<organism evidence="2 3">
    <name type="scientific">Emergencia timonensis</name>
    <dbReference type="NCBI Taxonomy" id="1776384"/>
    <lineage>
        <taxon>Bacteria</taxon>
        <taxon>Bacillati</taxon>
        <taxon>Bacillota</taxon>
        <taxon>Clostridia</taxon>
        <taxon>Peptostreptococcales</taxon>
        <taxon>Anaerovoracaceae</taxon>
        <taxon>Emergencia</taxon>
    </lineage>
</organism>
<dbReference type="AlphaFoldDB" id="A0A415E150"/>
<sequence length="124" mass="13703">MTLGEYIKGYRKSNDMTMDDFAKKSGLSKGYISMLEKNRHPQNGKPITPTLETCKKAASAMGLSVNDLLGKLDPDTPIEMAEPQPETPKLDGVYLSFAKQAQDEGIDPDDIMRVLEVLKGARKK</sequence>
<dbReference type="Pfam" id="PF01381">
    <property type="entry name" value="HTH_3"/>
    <property type="match status" value="1"/>
</dbReference>
<dbReference type="GO" id="GO:0003677">
    <property type="term" value="F:DNA binding"/>
    <property type="evidence" value="ECO:0007669"/>
    <property type="project" value="InterPro"/>
</dbReference>
<dbReference type="InterPro" id="IPR001387">
    <property type="entry name" value="Cro/C1-type_HTH"/>
</dbReference>
<feature type="domain" description="HTH cro/C1-type" evidence="1">
    <location>
        <begin position="7"/>
        <end position="68"/>
    </location>
</feature>
<dbReference type="InterPro" id="IPR010982">
    <property type="entry name" value="Lambda_DNA-bd_dom_sf"/>
</dbReference>
<dbReference type="STRING" id="1776384.GCA_900086585_00926"/>
<accession>A0A415E150</accession>
<dbReference type="PROSITE" id="PS50943">
    <property type="entry name" value="HTH_CROC1"/>
    <property type="match status" value="1"/>
</dbReference>
<gene>
    <name evidence="2" type="ORF">DW099_11790</name>
</gene>
<evidence type="ECO:0000313" key="2">
    <source>
        <dbReference type="EMBL" id="RHJ87372.1"/>
    </source>
</evidence>
<dbReference type="SUPFAM" id="SSF47413">
    <property type="entry name" value="lambda repressor-like DNA-binding domains"/>
    <property type="match status" value="1"/>
</dbReference>
<dbReference type="Proteomes" id="UP000284841">
    <property type="component" value="Unassembled WGS sequence"/>
</dbReference>
<protein>
    <submittedName>
        <fullName evidence="2">XRE family transcriptional regulator</fullName>
    </submittedName>
</protein>
<keyword evidence="3" id="KW-1185">Reference proteome</keyword>
<comment type="caution">
    <text evidence="2">The sequence shown here is derived from an EMBL/GenBank/DDBJ whole genome shotgun (WGS) entry which is preliminary data.</text>
</comment>
<dbReference type="Gene3D" id="1.10.260.40">
    <property type="entry name" value="lambda repressor-like DNA-binding domains"/>
    <property type="match status" value="1"/>
</dbReference>
<dbReference type="CDD" id="cd00093">
    <property type="entry name" value="HTH_XRE"/>
    <property type="match status" value="1"/>
</dbReference>
<evidence type="ECO:0000259" key="1">
    <source>
        <dbReference type="PROSITE" id="PS50943"/>
    </source>
</evidence>
<dbReference type="SMART" id="SM00530">
    <property type="entry name" value="HTH_XRE"/>
    <property type="match status" value="1"/>
</dbReference>
<name>A0A415E150_9FIRM</name>
<dbReference type="RefSeq" id="WP_067534365.1">
    <property type="nucleotide sequence ID" value="NZ_AP025567.1"/>
</dbReference>
<dbReference type="EMBL" id="QRMS01000003">
    <property type="protein sequence ID" value="RHJ87372.1"/>
    <property type="molecule type" value="Genomic_DNA"/>
</dbReference>